<comment type="caution">
    <text evidence="5">Lacks conserved residue(s) required for the propagation of feature annotation.</text>
</comment>
<evidence type="ECO:0000256" key="1">
    <source>
        <dbReference type="ARBA" id="ARBA00004398"/>
    </source>
</evidence>
<feature type="non-terminal residue" evidence="9">
    <location>
        <position position="555"/>
    </location>
</feature>
<feature type="domain" description="ZP" evidence="8">
    <location>
        <begin position="201"/>
        <end position="468"/>
    </location>
</feature>
<accession>A0A852A2Q3</accession>
<evidence type="ECO:0000259" key="8">
    <source>
        <dbReference type="PROSITE" id="PS51034"/>
    </source>
</evidence>
<evidence type="ECO:0000313" key="10">
    <source>
        <dbReference type="Proteomes" id="UP000603627"/>
    </source>
</evidence>
<dbReference type="SUPFAM" id="SSF49854">
    <property type="entry name" value="Spermadhesin, CUB domain"/>
    <property type="match status" value="2"/>
</dbReference>
<dbReference type="InterPro" id="IPR001507">
    <property type="entry name" value="ZP_dom"/>
</dbReference>
<dbReference type="CDD" id="cd00041">
    <property type="entry name" value="CUB"/>
    <property type="match status" value="2"/>
</dbReference>
<dbReference type="Pfam" id="PF00100">
    <property type="entry name" value="Zona_pellucida"/>
    <property type="match status" value="1"/>
</dbReference>
<dbReference type="PROSITE" id="PS51034">
    <property type="entry name" value="ZP_2"/>
    <property type="match status" value="1"/>
</dbReference>
<sequence>TGLPRCGASLHELNKALRIELNANANCTWQIQRNANQTIRLVFSHFKFAPSSSCETESIKVFDGPSTASPLLGQVCADTDAVPVLESSSDSLTFLITTNSVPFTRNFFVYYYFFSPGSRTENCGGELTGPNGTFSSPNYPAPYPRFRYCVWHIQAPKNSKINLDLELDRNCQLDFTAVYDGASTASGLLGKACGLAQPAFESSSNALTVVLSTDDSNSYRGFSAQYSTAPLPGPMEPNSECPCCMGRMLILFITCVSLATIPFKCSAGASPAEPLARFLSQDEGHSITYTNTISLAAAGSAITRQRNTEITARCTMSNNETLELIYTTTNNAIQKLAAGGRYNVSMAFYESELFSKPIQYSPYYVDLNQTLFAEVTLHSTDPNLQVFIDTCTASPQPGFGSLTYDLIRSGCNKDDTVVTYPAFENHGRFKFRAFRFLRSFPSVYLQCDIVICDSNSTNSRCARGCMSRQKRAISPYTWKTNTVVGPIRLKRDLRAAEHSESLTEVEAEKTPNLQQYNFYTLAFVVLISNILIVVAVILKHHKQQVGYSYQNVQSS</sequence>
<keyword evidence="4" id="KW-0968">Cytoplasmic vesicle</keyword>
<feature type="domain" description="CUB" evidence="7">
    <location>
        <begin position="6"/>
        <end position="114"/>
    </location>
</feature>
<organism evidence="9 10">
    <name type="scientific">Calcarius ornatus</name>
    <name type="common">Chestnut-collared longspur</name>
    <dbReference type="NCBI Taxonomy" id="198940"/>
    <lineage>
        <taxon>Eukaryota</taxon>
        <taxon>Metazoa</taxon>
        <taxon>Chordata</taxon>
        <taxon>Craniata</taxon>
        <taxon>Vertebrata</taxon>
        <taxon>Euteleostomi</taxon>
        <taxon>Archelosauria</taxon>
        <taxon>Archosauria</taxon>
        <taxon>Dinosauria</taxon>
        <taxon>Saurischia</taxon>
        <taxon>Theropoda</taxon>
        <taxon>Coelurosauria</taxon>
        <taxon>Aves</taxon>
        <taxon>Neognathae</taxon>
        <taxon>Neoaves</taxon>
        <taxon>Telluraves</taxon>
        <taxon>Australaves</taxon>
        <taxon>Passeriformes</taxon>
        <taxon>Passeroidea</taxon>
        <taxon>Fringillidae</taxon>
        <taxon>Emberizinae</taxon>
        <taxon>Emberizini</taxon>
        <taxon>Calcarius</taxon>
    </lineage>
</organism>
<comment type="subcellular location">
    <subcellularLocation>
        <location evidence="1">Cytoplasmic vesicle</location>
        <location evidence="1">Secretory vesicle</location>
    </subcellularLocation>
</comment>
<keyword evidence="6" id="KW-0472">Membrane</keyword>
<dbReference type="InterPro" id="IPR000859">
    <property type="entry name" value="CUB_dom"/>
</dbReference>
<evidence type="ECO:0000259" key="7">
    <source>
        <dbReference type="PROSITE" id="PS01180"/>
    </source>
</evidence>
<dbReference type="GO" id="GO:0030133">
    <property type="term" value="C:transport vesicle"/>
    <property type="evidence" value="ECO:0007669"/>
    <property type="project" value="UniProtKB-SubCell"/>
</dbReference>
<evidence type="ECO:0000256" key="4">
    <source>
        <dbReference type="ARBA" id="ARBA00023329"/>
    </source>
</evidence>
<dbReference type="SMART" id="SM00241">
    <property type="entry name" value="ZP"/>
    <property type="match status" value="1"/>
</dbReference>
<evidence type="ECO:0000256" key="2">
    <source>
        <dbReference type="ARBA" id="ARBA00022729"/>
    </source>
</evidence>
<evidence type="ECO:0000256" key="6">
    <source>
        <dbReference type="SAM" id="Phobius"/>
    </source>
</evidence>
<dbReference type="AlphaFoldDB" id="A0A852A2Q3"/>
<feature type="non-terminal residue" evidence="9">
    <location>
        <position position="1"/>
    </location>
</feature>
<reference evidence="9" key="1">
    <citation type="submission" date="2019-09" db="EMBL/GenBank/DDBJ databases">
        <title>Bird 10,000 Genomes (B10K) Project - Family phase.</title>
        <authorList>
            <person name="Zhang G."/>
        </authorList>
    </citation>
    <scope>NUCLEOTIDE SEQUENCE</scope>
    <source>
        <strain evidence="9">B10K-DU-015-28</strain>
        <tissue evidence="9">Muscle</tissue>
    </source>
</reference>
<keyword evidence="6" id="KW-1133">Transmembrane helix</keyword>
<keyword evidence="6" id="KW-0812">Transmembrane</keyword>
<feature type="transmembrane region" description="Helical" evidence="6">
    <location>
        <begin position="518"/>
        <end position="538"/>
    </location>
</feature>
<protein>
    <submittedName>
        <fullName evidence="9">CUZD1 protein</fullName>
    </submittedName>
</protein>
<dbReference type="PANTHER" id="PTHR14002:SF27">
    <property type="entry name" value="CUB AND ZONA PELLUCIDA-LIKE DOMAIN-CONTAINING PROTEIN 1"/>
    <property type="match status" value="1"/>
</dbReference>
<dbReference type="Gene3D" id="2.60.120.290">
    <property type="entry name" value="Spermadhesin, CUB domain"/>
    <property type="match status" value="2"/>
</dbReference>
<dbReference type="InterPro" id="IPR042235">
    <property type="entry name" value="ZP-C_dom"/>
</dbReference>
<keyword evidence="2" id="KW-0732">Signal</keyword>
<dbReference type="SMART" id="SM00042">
    <property type="entry name" value="CUB"/>
    <property type="match status" value="2"/>
</dbReference>
<dbReference type="InterPro" id="IPR035914">
    <property type="entry name" value="Sperma_CUB_dom_sf"/>
</dbReference>
<gene>
    <name evidence="9" type="primary">Cuzd1_0</name>
    <name evidence="9" type="ORF">CALORN_R03091</name>
</gene>
<keyword evidence="3" id="KW-1015">Disulfide bond</keyword>
<dbReference type="InterPro" id="IPR055355">
    <property type="entry name" value="ZP-C"/>
</dbReference>
<feature type="domain" description="CUB" evidence="7">
    <location>
        <begin position="123"/>
        <end position="229"/>
    </location>
</feature>
<evidence type="ECO:0000313" key="9">
    <source>
        <dbReference type="EMBL" id="NXE64272.1"/>
    </source>
</evidence>
<evidence type="ECO:0000256" key="5">
    <source>
        <dbReference type="PROSITE-ProRule" id="PRU00059"/>
    </source>
</evidence>
<dbReference type="Gene3D" id="2.60.40.4100">
    <property type="entry name" value="Zona pellucida, ZP-C domain"/>
    <property type="match status" value="1"/>
</dbReference>
<dbReference type="FunFam" id="2.60.40.4100:FF:000005">
    <property type="entry name" value="Deleted in malignant brain tumors 1"/>
    <property type="match status" value="1"/>
</dbReference>
<dbReference type="PROSITE" id="PS01180">
    <property type="entry name" value="CUB"/>
    <property type="match status" value="2"/>
</dbReference>
<name>A0A852A2Q3_CALOR</name>
<dbReference type="Proteomes" id="UP000603627">
    <property type="component" value="Unassembled WGS sequence"/>
</dbReference>
<dbReference type="EMBL" id="WBNL01000266">
    <property type="protein sequence ID" value="NXE64272.1"/>
    <property type="molecule type" value="Genomic_DNA"/>
</dbReference>
<dbReference type="PANTHER" id="PTHR14002">
    <property type="entry name" value="ENDOGLIN/TGF-BETA RECEPTOR TYPE III"/>
    <property type="match status" value="1"/>
</dbReference>
<evidence type="ECO:0000256" key="3">
    <source>
        <dbReference type="ARBA" id="ARBA00023157"/>
    </source>
</evidence>
<comment type="caution">
    <text evidence="9">The sequence shown here is derived from an EMBL/GenBank/DDBJ whole genome shotgun (WGS) entry which is preliminary data.</text>
</comment>
<dbReference type="FunFam" id="2.60.120.290:FF:000005">
    <property type="entry name" value="Procollagen C-endopeptidase enhancer 1"/>
    <property type="match status" value="1"/>
</dbReference>
<keyword evidence="10" id="KW-1185">Reference proteome</keyword>
<dbReference type="Pfam" id="PF00431">
    <property type="entry name" value="CUB"/>
    <property type="match status" value="2"/>
</dbReference>
<proteinExistence type="predicted"/>